<dbReference type="SUPFAM" id="SSF53335">
    <property type="entry name" value="S-adenosyl-L-methionine-dependent methyltransferases"/>
    <property type="match status" value="1"/>
</dbReference>
<keyword evidence="3 7" id="KW-0489">Methyltransferase</keyword>
<dbReference type="REBASE" id="349233">
    <property type="entry name" value="M.EcoRM9088ORF5980P"/>
</dbReference>
<comment type="similarity">
    <text evidence="1">Belongs to the N(4)/N(6)-methyltransferase family.</text>
</comment>
<evidence type="ECO:0000256" key="5">
    <source>
        <dbReference type="ARBA" id="ARBA00022691"/>
    </source>
</evidence>
<comment type="caution">
    <text evidence="7">The sequence shown here is derived from an EMBL/GenBank/DDBJ whole genome shotgun (WGS) entry which is preliminary data.</text>
</comment>
<dbReference type="Proteomes" id="UP000309937">
    <property type="component" value="Unassembled WGS sequence"/>
</dbReference>
<evidence type="ECO:0000313" key="8">
    <source>
        <dbReference type="Proteomes" id="UP000309937"/>
    </source>
</evidence>
<keyword evidence="5" id="KW-0949">S-adenosyl-L-methionine</keyword>
<evidence type="ECO:0000256" key="4">
    <source>
        <dbReference type="ARBA" id="ARBA00022679"/>
    </source>
</evidence>
<dbReference type="InterPro" id="IPR002052">
    <property type="entry name" value="DNA_methylase_N6_adenine_CS"/>
</dbReference>
<dbReference type="GO" id="GO:0008170">
    <property type="term" value="F:N-methyltransferase activity"/>
    <property type="evidence" value="ECO:0007669"/>
    <property type="project" value="InterPro"/>
</dbReference>
<evidence type="ECO:0000256" key="1">
    <source>
        <dbReference type="ARBA" id="ARBA00006594"/>
    </source>
</evidence>
<proteinExistence type="inferred from homology"/>
<dbReference type="GO" id="GO:0032259">
    <property type="term" value="P:methylation"/>
    <property type="evidence" value="ECO:0007669"/>
    <property type="project" value="UniProtKB-KW"/>
</dbReference>
<dbReference type="Pfam" id="PF01555">
    <property type="entry name" value="N6_N4_Mtase"/>
    <property type="match status" value="1"/>
</dbReference>
<evidence type="ECO:0000256" key="6">
    <source>
        <dbReference type="ARBA" id="ARBA00047942"/>
    </source>
</evidence>
<dbReference type="Gene3D" id="3.40.50.150">
    <property type="entry name" value="Vaccinia Virus protein VP39"/>
    <property type="match status" value="1"/>
</dbReference>
<dbReference type="PRINTS" id="PR00506">
    <property type="entry name" value="D21N6MTFRASE"/>
</dbReference>
<dbReference type="CDD" id="cd02440">
    <property type="entry name" value="AdoMet_MTases"/>
    <property type="match status" value="1"/>
</dbReference>
<protein>
    <recommendedName>
        <fullName evidence="2">site-specific DNA-methyltransferase (adenine-specific)</fullName>
        <ecNumber evidence="2">2.1.1.72</ecNumber>
    </recommendedName>
</protein>
<evidence type="ECO:0000256" key="2">
    <source>
        <dbReference type="ARBA" id="ARBA00011900"/>
    </source>
</evidence>
<accession>A0A2A6QAX5</accession>
<gene>
    <name evidence="7" type="ORF">C9Z68_13945</name>
</gene>
<dbReference type="GO" id="GO:0003677">
    <property type="term" value="F:DNA binding"/>
    <property type="evidence" value="ECO:0007669"/>
    <property type="project" value="InterPro"/>
</dbReference>
<name>A0A2A6QAX5_ECOLX</name>
<dbReference type="GO" id="GO:0005737">
    <property type="term" value="C:cytoplasm"/>
    <property type="evidence" value="ECO:0007669"/>
    <property type="project" value="TreeGrafter"/>
</dbReference>
<dbReference type="EMBL" id="RRGJ01000018">
    <property type="protein sequence ID" value="TJQ13733.1"/>
    <property type="molecule type" value="Genomic_DNA"/>
</dbReference>
<reference evidence="7 8" key="1">
    <citation type="submission" date="2018-12" db="EMBL/GenBank/DDBJ databases">
        <title>Food and Water Safety Consortium.</title>
        <authorList>
            <person name="Tyson S."/>
            <person name="Peterson C.-L."/>
            <person name="Olson A."/>
            <person name="Tyler S."/>
            <person name="Cabral J."/>
            <person name="Lynch T."/>
            <person name="Knox N."/>
            <person name="Van Domselaar G."/>
            <person name="Graham M."/>
        </authorList>
    </citation>
    <scope>NUCLEOTIDE SEQUENCE [LARGE SCALE GENOMIC DNA]</scope>
    <source>
        <strain evidence="7 8">FWSEC0118</strain>
    </source>
</reference>
<evidence type="ECO:0000256" key="3">
    <source>
        <dbReference type="ARBA" id="ARBA00022603"/>
    </source>
</evidence>
<dbReference type="PROSITE" id="PS00092">
    <property type="entry name" value="N6_MTASE"/>
    <property type="match status" value="1"/>
</dbReference>
<dbReference type="InterPro" id="IPR002941">
    <property type="entry name" value="DNA_methylase_N4/N6"/>
</dbReference>
<dbReference type="PANTHER" id="PTHR13370">
    <property type="entry name" value="RNA METHYLASE-RELATED"/>
    <property type="match status" value="1"/>
</dbReference>
<sequence>MATGINKSEKLSIDSLLADSAKSEPFDLPKNEQKISFVYPNKISKEDLLKPVDQKYISLKNKRKTNIELIPTDSLILADNYFGLKKLMENYTSKIKLIYLDPPYGTGMDFQSRDLKHAYRDVMGTAPWIEFIRRRLIFMRELLTNDGSIYIHIGHQMLFHLKIIMDEVFGEENFRNLIIRKKCSSKNYTKNQYPNINDYILFYSKSKKMTFENPGIPAELDWISKEYNKRDEKGLFKLVPIHAPGIRNGETGKPWRGMTPPPGKHWQMSPEKLDELDRKGEIHWSKTGNPRRKVYLTQDKKLPLTDYWDQFRDAHHQSIKITGYPTEKNFDMLKKIIAASTNVGDLVLDPFCGSGTTLHAAQELDRKWLGIDQSFQAIITSIRRLKYGLEPMGDFVKSNAAEKSRQLKLSDREFNFIVDNDVYCKHTNEIELLFDEIL</sequence>
<organism evidence="7 8">
    <name type="scientific">Escherichia coli</name>
    <dbReference type="NCBI Taxonomy" id="562"/>
    <lineage>
        <taxon>Bacteria</taxon>
        <taxon>Pseudomonadati</taxon>
        <taxon>Pseudomonadota</taxon>
        <taxon>Gammaproteobacteria</taxon>
        <taxon>Enterobacterales</taxon>
        <taxon>Enterobacteriaceae</taxon>
        <taxon>Escherichia</taxon>
    </lineage>
</organism>
<dbReference type="AlphaFoldDB" id="A0A2A6QAX5"/>
<keyword evidence="4 7" id="KW-0808">Transferase</keyword>
<dbReference type="OMA" id="RNWIGVE"/>
<dbReference type="EC" id="2.1.1.72" evidence="2"/>
<dbReference type="InterPro" id="IPR002295">
    <property type="entry name" value="N4/N6-MTase_EcoPI_Mod-like"/>
</dbReference>
<dbReference type="RefSeq" id="WP_000190482.1">
    <property type="nucleotide sequence ID" value="NZ_AP027537.1"/>
</dbReference>
<comment type="catalytic activity">
    <reaction evidence="6">
        <text>a 2'-deoxyadenosine in DNA + S-adenosyl-L-methionine = an N(6)-methyl-2'-deoxyadenosine in DNA + S-adenosyl-L-homocysteine + H(+)</text>
        <dbReference type="Rhea" id="RHEA:15197"/>
        <dbReference type="Rhea" id="RHEA-COMP:12418"/>
        <dbReference type="Rhea" id="RHEA-COMP:12419"/>
        <dbReference type="ChEBI" id="CHEBI:15378"/>
        <dbReference type="ChEBI" id="CHEBI:57856"/>
        <dbReference type="ChEBI" id="CHEBI:59789"/>
        <dbReference type="ChEBI" id="CHEBI:90615"/>
        <dbReference type="ChEBI" id="CHEBI:90616"/>
        <dbReference type="EC" id="2.1.1.72"/>
    </reaction>
</comment>
<dbReference type="InterPro" id="IPR029063">
    <property type="entry name" value="SAM-dependent_MTases_sf"/>
</dbReference>
<dbReference type="PANTHER" id="PTHR13370:SF24">
    <property type="entry name" value="TYPE III RESTRICTION-MODIFICATION ENZYME STYLTI MOD SUBUNIT"/>
    <property type="match status" value="1"/>
</dbReference>
<dbReference type="GO" id="GO:0009007">
    <property type="term" value="F:site-specific DNA-methyltransferase (adenine-specific) activity"/>
    <property type="evidence" value="ECO:0007669"/>
    <property type="project" value="UniProtKB-EC"/>
</dbReference>
<evidence type="ECO:0000313" key="7">
    <source>
        <dbReference type="EMBL" id="TJQ13733.1"/>
    </source>
</evidence>